<evidence type="ECO:0000256" key="1">
    <source>
        <dbReference type="HAMAP-Rule" id="MF_02233"/>
    </source>
</evidence>
<dbReference type="GO" id="GO:0046872">
    <property type="term" value="F:metal ion binding"/>
    <property type="evidence" value="ECO:0007669"/>
    <property type="project" value="UniProtKB-KW"/>
</dbReference>
<keyword evidence="3" id="KW-0378">Hydrolase</keyword>
<organism evidence="3 4">
    <name type="scientific">Oligella ureolytica</name>
    <dbReference type="NCBI Taxonomy" id="90244"/>
    <lineage>
        <taxon>Bacteria</taxon>
        <taxon>Pseudomonadati</taxon>
        <taxon>Pseudomonadota</taxon>
        <taxon>Betaproteobacteria</taxon>
        <taxon>Burkholderiales</taxon>
        <taxon>Alcaligenaceae</taxon>
        <taxon>Oligella</taxon>
    </lineage>
</organism>
<dbReference type="GO" id="GO:0006508">
    <property type="term" value="P:proteolysis"/>
    <property type="evidence" value="ECO:0007669"/>
    <property type="project" value="UniProtKB-KW"/>
</dbReference>
<dbReference type="GO" id="GO:0008233">
    <property type="term" value="F:peptidase activity"/>
    <property type="evidence" value="ECO:0007669"/>
    <property type="project" value="UniProtKB-KW"/>
</dbReference>
<sequence length="309" mass="35006">MSKIKLSLGPIQFYWSKETLLEYYLEMAKMPIDTIYIGEVVCSRRHEMRFEDWCDLADILAESGKEIIFSSLVLLESESDLRRLRRFAGQGKFILEANDMAAVKLARENEIPFVAGATLNIYSDATLDIFHDLGATRWLAPCELSRDKLKAITTHAQAKGIETELFAWGKIPLAYSSRCFTARHYNLNKDSCEYRCLDHAHGMPMNTREGQAFLTINGIQTMSHGCQSLLTHYQDIAKLGVNMLRLSPQLTDMPRIIELHRQVLDGVLDSTDALNELKTLSYGDLVDGYWHGQPGIEAIKETYFEGANA</sequence>
<feature type="binding site" evidence="1">
    <location>
        <position position="42"/>
    </location>
    <ligand>
        <name>[4Fe-4S] cluster</name>
        <dbReference type="ChEBI" id="CHEBI:49883"/>
    </ligand>
</feature>
<reference evidence="2 5" key="2">
    <citation type="submission" date="2020-12" db="EMBL/GenBank/DDBJ databases">
        <title>FDA dAtabase for Regulatory Grade micrObial Sequences (FDA-ARGOS): Supporting development and validation of Infectious Disease Dx tests.</title>
        <authorList>
            <person name="Sproer C."/>
            <person name="Gronow S."/>
            <person name="Severitt S."/>
            <person name="Schroder I."/>
            <person name="Tallon L."/>
            <person name="Sadzewicz L."/>
            <person name="Zhao X."/>
            <person name="Boylan J."/>
            <person name="Ott S."/>
            <person name="Bowen H."/>
            <person name="Vavikolanu K."/>
            <person name="Mehta A."/>
            <person name="Aluvathingal J."/>
            <person name="Nadendla S."/>
            <person name="Lowell S."/>
            <person name="Myers T."/>
            <person name="Yan Y."/>
            <person name="Sichtig H."/>
        </authorList>
    </citation>
    <scope>NUCLEOTIDE SEQUENCE [LARGE SCALE GENOMIC DNA]</scope>
    <source>
        <strain evidence="2 5">FDAARGOS_872</strain>
    </source>
</reference>
<protein>
    <recommendedName>
        <fullName evidence="1">Ubiquinone biosynthesis protein UbiV</fullName>
    </recommendedName>
</protein>
<evidence type="ECO:0000313" key="5">
    <source>
        <dbReference type="Proteomes" id="UP000594903"/>
    </source>
</evidence>
<dbReference type="PANTHER" id="PTHR30217">
    <property type="entry name" value="PEPTIDASE U32 FAMILY"/>
    <property type="match status" value="1"/>
</dbReference>
<dbReference type="HAMAP" id="MF_02233">
    <property type="entry name" value="UbiV"/>
    <property type="match status" value="1"/>
</dbReference>
<dbReference type="RefSeq" id="WP_018575069.1">
    <property type="nucleotide sequence ID" value="NZ_CP065725.1"/>
</dbReference>
<comment type="function">
    <text evidence="1">Required for O(2)-independent ubiquinone (coenzyme Q) biosynthesis. Together with UbiU, is essential for the C6-hydroxylation reaction in the oxygen-independent ubiquinone biosynthesis pathway.</text>
</comment>
<accession>A0A378XGW8</accession>
<comment type="cofactor">
    <cofactor evidence="1">
        <name>[4Fe-4S] cluster</name>
        <dbReference type="ChEBI" id="CHEBI:49883"/>
    </cofactor>
</comment>
<dbReference type="UniPathway" id="UPA00232"/>
<keyword evidence="1" id="KW-0831">Ubiquinone biosynthesis</keyword>
<dbReference type="EMBL" id="CP065725">
    <property type="protein sequence ID" value="QPT41237.1"/>
    <property type="molecule type" value="Genomic_DNA"/>
</dbReference>
<dbReference type="Proteomes" id="UP000594903">
    <property type="component" value="Chromosome"/>
</dbReference>
<dbReference type="AlphaFoldDB" id="A0A378XGW8"/>
<feature type="binding site" evidence="1">
    <location>
        <position position="192"/>
    </location>
    <ligand>
        <name>[4Fe-4S] cluster</name>
        <dbReference type="ChEBI" id="CHEBI:49883"/>
    </ligand>
</feature>
<dbReference type="EMBL" id="UGSB01000001">
    <property type="protein sequence ID" value="SUA54207.1"/>
    <property type="molecule type" value="Genomic_DNA"/>
</dbReference>
<dbReference type="Pfam" id="PF01136">
    <property type="entry name" value="Peptidase_U32"/>
    <property type="match status" value="1"/>
</dbReference>
<keyword evidence="3" id="KW-0645">Protease</keyword>
<keyword evidence="1" id="KW-0408">Iron</keyword>
<dbReference type="GO" id="GO:0051539">
    <property type="term" value="F:4 iron, 4 sulfur cluster binding"/>
    <property type="evidence" value="ECO:0007669"/>
    <property type="project" value="UniProtKB-UniRule"/>
</dbReference>
<dbReference type="InterPro" id="IPR043693">
    <property type="entry name" value="UbiV"/>
</dbReference>
<comment type="subunit">
    <text evidence="1">Forms a heterodimer with UbiU.</text>
</comment>
<dbReference type="NCBIfam" id="NF011991">
    <property type="entry name" value="PRK15447.1"/>
    <property type="match status" value="1"/>
</dbReference>
<evidence type="ECO:0000313" key="4">
    <source>
        <dbReference type="Proteomes" id="UP000254603"/>
    </source>
</evidence>
<feature type="binding site" evidence="1">
    <location>
        <position position="179"/>
    </location>
    <ligand>
        <name>[4Fe-4S] cluster</name>
        <dbReference type="ChEBI" id="CHEBI:49883"/>
    </ligand>
</feature>
<keyword evidence="1" id="KW-0411">Iron-sulfur</keyword>
<keyword evidence="5" id="KW-1185">Reference proteome</keyword>
<dbReference type="PANTHER" id="PTHR30217:SF11">
    <property type="entry name" value="UBIQUINONE BIOSYNTHESIS PROTEIN UBIV"/>
    <property type="match status" value="1"/>
</dbReference>
<dbReference type="Proteomes" id="UP000254603">
    <property type="component" value="Unassembled WGS sequence"/>
</dbReference>
<comment type="similarity">
    <text evidence="1">Belongs to the peptidase U32 family. UbiV subfamily.</text>
</comment>
<dbReference type="STRING" id="1122619.GCA_000373745_01888"/>
<comment type="pathway">
    <text evidence="1">Cofactor biosynthesis; ubiquinone biosynthesis.</text>
</comment>
<keyword evidence="1" id="KW-0004">4Fe-4S</keyword>
<proteinExistence type="inferred from homology"/>
<dbReference type="InterPro" id="IPR001539">
    <property type="entry name" value="Peptidase_U32"/>
</dbReference>
<dbReference type="GO" id="GO:0006744">
    <property type="term" value="P:ubiquinone biosynthetic process"/>
    <property type="evidence" value="ECO:0007669"/>
    <property type="project" value="UniProtKB-UniRule"/>
</dbReference>
<name>A0A378XGW8_9BURK</name>
<gene>
    <name evidence="1" type="primary">ubiV</name>
    <name evidence="2" type="ORF">I6G29_06855</name>
    <name evidence="3" type="ORF">NCTC11997_01431</name>
</gene>
<feature type="binding site" evidence="1">
    <location>
        <position position="196"/>
    </location>
    <ligand>
        <name>[4Fe-4S] cluster</name>
        <dbReference type="ChEBI" id="CHEBI:49883"/>
    </ligand>
</feature>
<evidence type="ECO:0000313" key="3">
    <source>
        <dbReference type="EMBL" id="SUA54207.1"/>
    </source>
</evidence>
<evidence type="ECO:0000313" key="2">
    <source>
        <dbReference type="EMBL" id="QPT41237.1"/>
    </source>
</evidence>
<dbReference type="InterPro" id="IPR051454">
    <property type="entry name" value="RNA/ubiquinone_mod_enzymes"/>
</dbReference>
<keyword evidence="1" id="KW-0479">Metal-binding</keyword>
<dbReference type="OrthoDB" id="8523349at2"/>
<reference evidence="3 4" key="1">
    <citation type="submission" date="2018-06" db="EMBL/GenBank/DDBJ databases">
        <authorList>
            <consortium name="Pathogen Informatics"/>
            <person name="Doyle S."/>
        </authorList>
    </citation>
    <scope>NUCLEOTIDE SEQUENCE [LARGE SCALE GENOMIC DNA]</scope>
    <source>
        <strain evidence="3 4">NCTC11997</strain>
    </source>
</reference>